<organism evidence="2 3">
    <name type="scientific">Mesotoga infera</name>
    <dbReference type="NCBI Taxonomy" id="1236046"/>
    <lineage>
        <taxon>Bacteria</taxon>
        <taxon>Thermotogati</taxon>
        <taxon>Thermotogota</taxon>
        <taxon>Thermotogae</taxon>
        <taxon>Kosmotogales</taxon>
        <taxon>Kosmotogaceae</taxon>
        <taxon>Mesotoga</taxon>
    </lineage>
</organism>
<dbReference type="Proteomes" id="UP000250796">
    <property type="component" value="Chromosome MESINF"/>
</dbReference>
<dbReference type="Gene3D" id="3.40.50.300">
    <property type="entry name" value="P-loop containing nucleotide triphosphate hydrolases"/>
    <property type="match status" value="2"/>
</dbReference>
<gene>
    <name evidence="2" type="ORF">MESINF_2520</name>
</gene>
<dbReference type="RefSeq" id="WP_169700161.1">
    <property type="nucleotide sequence ID" value="NZ_LS974202.1"/>
</dbReference>
<dbReference type="GO" id="GO:0043751">
    <property type="term" value="F:polyphosphate:AMP phosphotransferase activity"/>
    <property type="evidence" value="ECO:0007669"/>
    <property type="project" value="InterPro"/>
</dbReference>
<evidence type="ECO:0000313" key="2">
    <source>
        <dbReference type="EMBL" id="SSC13960.1"/>
    </source>
</evidence>
<dbReference type="PANTHER" id="PTHR34383">
    <property type="entry name" value="POLYPHOSPHATE:AMP PHOSPHOTRANSFERASE-RELATED"/>
    <property type="match status" value="1"/>
</dbReference>
<evidence type="ECO:0000313" key="3">
    <source>
        <dbReference type="Proteomes" id="UP000250796"/>
    </source>
</evidence>
<keyword evidence="3" id="KW-1185">Reference proteome</keyword>
<dbReference type="NCBIfam" id="TIGR03708">
    <property type="entry name" value="poly_P_AMP_trns"/>
    <property type="match status" value="1"/>
</dbReference>
<reference evidence="2 3" key="1">
    <citation type="submission" date="2017-01" db="EMBL/GenBank/DDBJ databases">
        <authorList>
            <person name="Erauso G."/>
        </authorList>
    </citation>
    <scope>NUCLEOTIDE SEQUENCE [LARGE SCALE GENOMIC DNA]</scope>
    <source>
        <strain evidence="2">MESINF1</strain>
    </source>
</reference>
<accession>A0A7Z7PQB6</accession>
<feature type="domain" description="Polyphosphate kinase-2-related" evidence="1">
    <location>
        <begin position="262"/>
        <end position="482"/>
    </location>
</feature>
<dbReference type="PANTHER" id="PTHR34383:SF3">
    <property type="entry name" value="POLYPHOSPHATE:AMP PHOSPHOTRANSFERASE"/>
    <property type="match status" value="1"/>
</dbReference>
<proteinExistence type="predicted"/>
<dbReference type="InterPro" id="IPR022489">
    <property type="entry name" value="PolyP_AMP_Tfrase"/>
</dbReference>
<dbReference type="EMBL" id="LS974202">
    <property type="protein sequence ID" value="SSC13960.1"/>
    <property type="molecule type" value="Genomic_DNA"/>
</dbReference>
<name>A0A7Z7PQB6_9BACT</name>
<dbReference type="GO" id="GO:0006797">
    <property type="term" value="P:polyphosphate metabolic process"/>
    <property type="evidence" value="ECO:0007669"/>
    <property type="project" value="InterPro"/>
</dbReference>
<sequence length="484" mass="56911">MLDKIDLEAKLSGKEYSSALESLEPILGFLQRKLKERSIPVVILFEGWEASGKGTAINNLIMPLDPRGFKVFPMAGTDENDRFHPYLWPFWNRFPSCGRITIFDRSWYKVLLDEEKAIGEREFLSYLKTFNSLERLLTDSGAVIIKFFLHIDRKEQKRRLEKLDSNPSTSWRVKKRDFRQNKNYESVKSFIERILQASDTDIAPWYIIPSTDERLAAVQIMNTVVNCIEKALERHDSVNGTVNPWSGNTSVIDSLDLSKSMEEDLYEKRLAEVQKKLREYQHILYKKRRALVVVYEGMDAAGKGGNIRRLTAKLDPRGYEVIPISAPNDAEKSYHYLWRFWTNMPKDGHIAIFDRSWYGRVLVERVEGFASEAEWARAYREINDMEEQLHDHGTVLAKFWLHIDLEEQLKRFQTRENDPVKQWKITPEDWRNREKWNIYKPAIEEMLVRTSTSYAPWTVVESNDKRYARVKVLETLVNMLKENL</sequence>
<dbReference type="AlphaFoldDB" id="A0A7Z7PQB6"/>
<evidence type="ECO:0000259" key="1">
    <source>
        <dbReference type="Pfam" id="PF03976"/>
    </source>
</evidence>
<dbReference type="KEGG" id="minf:MESINF_2520"/>
<dbReference type="InterPro" id="IPR022488">
    <property type="entry name" value="PPK2-related"/>
</dbReference>
<dbReference type="Pfam" id="PF03976">
    <property type="entry name" value="PPK2"/>
    <property type="match status" value="2"/>
</dbReference>
<feature type="domain" description="Polyphosphate kinase-2-related" evidence="1">
    <location>
        <begin position="11"/>
        <end position="233"/>
    </location>
</feature>
<protein>
    <recommendedName>
        <fullName evidence="1">Polyphosphate kinase-2-related domain-containing protein</fullName>
    </recommendedName>
</protein>
<dbReference type="SUPFAM" id="SSF52540">
    <property type="entry name" value="P-loop containing nucleoside triphosphate hydrolases"/>
    <property type="match status" value="2"/>
</dbReference>
<dbReference type="InterPro" id="IPR027417">
    <property type="entry name" value="P-loop_NTPase"/>
</dbReference>